<feature type="non-terminal residue" evidence="2">
    <location>
        <position position="1"/>
    </location>
</feature>
<keyword evidence="2" id="KW-0808">Transferase</keyword>
<evidence type="ECO:0000259" key="1">
    <source>
        <dbReference type="PROSITE" id="PS50878"/>
    </source>
</evidence>
<dbReference type="EMBL" id="GBBI01003810">
    <property type="protein sequence ID" value="JAC14902.1"/>
    <property type="molecule type" value="mRNA"/>
</dbReference>
<dbReference type="InterPro" id="IPR043502">
    <property type="entry name" value="DNA/RNA_pol_sf"/>
</dbReference>
<dbReference type="InterPro" id="IPR036691">
    <property type="entry name" value="Endo/exonu/phosph_ase_sf"/>
</dbReference>
<keyword evidence="2" id="KW-0695">RNA-directed DNA polymerase</keyword>
<dbReference type="PROSITE" id="PS50878">
    <property type="entry name" value="RT_POL"/>
    <property type="match status" value="1"/>
</dbReference>
<dbReference type="InterPro" id="IPR005135">
    <property type="entry name" value="Endo/exonuclease/phosphatase"/>
</dbReference>
<sequence>LITETHFTSRSYFSLPYFTLYRNDHPQNTPRGGTAILINNYIKHEVVILPQTDAIQMSAIKLYTDRGTIVMISFYRSPNHRLEPWIFDELLRIAGQRVIIGGDFNAKHICWGSRLTSPPGRILYNIIHKHNLIPIAPSSPTHWPVDRHRIPDVLDFFLIKGMNTHNLTIQTLPDLDSDHSAVLLTQSNFNLYTNTKYPRLIEGVLDVKDFQNKINSTINLNISLKSSDELDKAVQAFTTLIQTAIYTSQTRHNHQHKPRTATCLPHHIRLLLREKRTLRKQWQRTRLPSHRAHYNQVTRHLNTELNDLNSKRQDQYLQSLSTKDYSLWRTTKRILHYIPVTSPLRNDNGKWTTTDEEKASLFSHHLQQVFQPHNYAEEETHNRTRTELYEPLQLSLPPKPFTPAEVQHAIKNLSNKKSPGYDLITADILKLLPKKAILYLTFLFNASLRTVYFPLIWKYSLVTMIPKPGKSPTEPTSYRPISLLPILGKLLEKLLIKRLTHYTDRIIPQHQFGFRQQHSTIHQIQRVTTHIANALESKQICTGIFLDVSQAFDKVWHPGLLVKLKRILPFTYYLLLKSYLEDRFFSVRVKTVISDIHPIEAGVPQGSVLGPLLYNIYTYDIPEHPNIVTATYADDTALLVTNTDIITNKLILEQHLTNLHNWNITWKSKLNINKTKTVHFTLKKTEDIPVKYDNEPLPLSNSVKYLGMHLDKRLTWATHVKTKRLELNLRFKQLYRLLKTKSTLNINNKLLIYKTLLKPIWTYGLQLWGAAKQTHLKKIQTFQSRTLRIILSSPFYVTNETIHKDTNTETVQQAAHRLYTKYHVKLNGYTNLLINNLETTLVPGRRLKRRWPQDLLHPP</sequence>
<keyword evidence="2" id="KW-0548">Nucleotidyltransferase</keyword>
<dbReference type="Gene3D" id="3.60.10.10">
    <property type="entry name" value="Endonuclease/exonuclease/phosphatase"/>
    <property type="match status" value="1"/>
</dbReference>
<dbReference type="Pfam" id="PF14529">
    <property type="entry name" value="Exo_endo_phos_2"/>
    <property type="match status" value="1"/>
</dbReference>
<dbReference type="SUPFAM" id="SSF56219">
    <property type="entry name" value="DNase I-like"/>
    <property type="match status" value="1"/>
</dbReference>
<proteinExistence type="evidence at transcript level"/>
<name>A0A023F069_TRIIF</name>
<organism evidence="2">
    <name type="scientific">Triatoma infestans</name>
    <name type="common">Assassin bug</name>
    <dbReference type="NCBI Taxonomy" id="30076"/>
    <lineage>
        <taxon>Eukaryota</taxon>
        <taxon>Metazoa</taxon>
        <taxon>Ecdysozoa</taxon>
        <taxon>Arthropoda</taxon>
        <taxon>Hexapoda</taxon>
        <taxon>Insecta</taxon>
        <taxon>Pterygota</taxon>
        <taxon>Neoptera</taxon>
        <taxon>Paraneoptera</taxon>
        <taxon>Hemiptera</taxon>
        <taxon>Heteroptera</taxon>
        <taxon>Panheteroptera</taxon>
        <taxon>Cimicomorpha</taxon>
        <taxon>Reduviidae</taxon>
        <taxon>Triatominae</taxon>
        <taxon>Triatoma</taxon>
    </lineage>
</organism>
<dbReference type="SUPFAM" id="SSF56672">
    <property type="entry name" value="DNA/RNA polymerases"/>
    <property type="match status" value="1"/>
</dbReference>
<dbReference type="GO" id="GO:0003964">
    <property type="term" value="F:RNA-directed DNA polymerase activity"/>
    <property type="evidence" value="ECO:0007669"/>
    <property type="project" value="UniProtKB-KW"/>
</dbReference>
<evidence type="ECO:0000313" key="2">
    <source>
        <dbReference type="EMBL" id="JAC14902.1"/>
    </source>
</evidence>
<feature type="domain" description="Reverse transcriptase" evidence="1">
    <location>
        <begin position="446"/>
        <end position="710"/>
    </location>
</feature>
<reference evidence="2" key="1">
    <citation type="journal article" date="2014" name="PLoS Negl. Trop. Dis.">
        <title>An updated insight into the Sialotranscriptome of Triatoma infestans: developmental stage and geographic variations.</title>
        <authorList>
            <person name="Schwarz A."/>
            <person name="Medrano-Mercado N."/>
            <person name="Schaub G.A."/>
            <person name="Struchiner C.J."/>
            <person name="Bargues M.D."/>
            <person name="Levy M.Z."/>
            <person name="Ribeiro J.M."/>
        </authorList>
    </citation>
    <scope>NUCLEOTIDE SEQUENCE</scope>
    <source>
        <strain evidence="2">Chile</strain>
        <tissue evidence="2">Salivary glands</tissue>
    </source>
</reference>
<dbReference type="CDD" id="cd01650">
    <property type="entry name" value="RT_nLTR_like"/>
    <property type="match status" value="1"/>
</dbReference>
<accession>A0A023F069</accession>
<protein>
    <submittedName>
        <fullName evidence="2">Putative rna-directed dna polymerase from mobile element jockey-like protein</fullName>
    </submittedName>
</protein>
<dbReference type="PANTHER" id="PTHR19446">
    <property type="entry name" value="REVERSE TRANSCRIPTASES"/>
    <property type="match status" value="1"/>
</dbReference>
<dbReference type="Pfam" id="PF00078">
    <property type="entry name" value="RVT_1"/>
    <property type="match status" value="1"/>
</dbReference>
<dbReference type="InterPro" id="IPR000477">
    <property type="entry name" value="RT_dom"/>
</dbReference>
<dbReference type="AlphaFoldDB" id="A0A023F069"/>